<reference evidence="2 3" key="1">
    <citation type="submission" date="2019-03" db="EMBL/GenBank/DDBJ databases">
        <title>First draft genome of Liparis tanakae, snailfish: a comprehensive survey of snailfish specific genes.</title>
        <authorList>
            <person name="Kim W."/>
            <person name="Song I."/>
            <person name="Jeong J.-H."/>
            <person name="Kim D."/>
            <person name="Kim S."/>
            <person name="Ryu S."/>
            <person name="Song J.Y."/>
            <person name="Lee S.K."/>
        </authorList>
    </citation>
    <scope>NUCLEOTIDE SEQUENCE [LARGE SCALE GENOMIC DNA]</scope>
    <source>
        <tissue evidence="2">Muscle</tissue>
    </source>
</reference>
<feature type="region of interest" description="Disordered" evidence="1">
    <location>
        <begin position="1"/>
        <end position="27"/>
    </location>
</feature>
<comment type="caution">
    <text evidence="2">The sequence shown here is derived from an EMBL/GenBank/DDBJ whole genome shotgun (WGS) entry which is preliminary data.</text>
</comment>
<dbReference type="Proteomes" id="UP000314294">
    <property type="component" value="Unassembled WGS sequence"/>
</dbReference>
<protein>
    <submittedName>
        <fullName evidence="2">Uncharacterized protein</fullName>
    </submittedName>
</protein>
<name>A0A4Z2EQH9_9TELE</name>
<dbReference type="EMBL" id="SRLO01004034">
    <property type="protein sequence ID" value="TNN30870.1"/>
    <property type="molecule type" value="Genomic_DNA"/>
</dbReference>
<accession>A0A4Z2EQH9</accession>
<proteinExistence type="predicted"/>
<dbReference type="AlphaFoldDB" id="A0A4Z2EQH9"/>
<evidence type="ECO:0000313" key="2">
    <source>
        <dbReference type="EMBL" id="TNN30870.1"/>
    </source>
</evidence>
<evidence type="ECO:0000313" key="3">
    <source>
        <dbReference type="Proteomes" id="UP000314294"/>
    </source>
</evidence>
<sequence length="90" mass="9545">MWRADPPRLKQGQARPRGTRPVPAHPRVRLPSNAVISPVDGGGAVRGCRGTRQLTMEITDVPGNDVKKIHAAAPTCQSTGGAALQRETPC</sequence>
<keyword evidence="3" id="KW-1185">Reference proteome</keyword>
<organism evidence="2 3">
    <name type="scientific">Liparis tanakae</name>
    <name type="common">Tanaka's snailfish</name>
    <dbReference type="NCBI Taxonomy" id="230148"/>
    <lineage>
        <taxon>Eukaryota</taxon>
        <taxon>Metazoa</taxon>
        <taxon>Chordata</taxon>
        <taxon>Craniata</taxon>
        <taxon>Vertebrata</taxon>
        <taxon>Euteleostomi</taxon>
        <taxon>Actinopterygii</taxon>
        <taxon>Neopterygii</taxon>
        <taxon>Teleostei</taxon>
        <taxon>Neoteleostei</taxon>
        <taxon>Acanthomorphata</taxon>
        <taxon>Eupercaria</taxon>
        <taxon>Perciformes</taxon>
        <taxon>Cottioidei</taxon>
        <taxon>Cottales</taxon>
        <taxon>Liparidae</taxon>
        <taxon>Liparis</taxon>
    </lineage>
</organism>
<gene>
    <name evidence="2" type="ORF">EYF80_058980</name>
</gene>
<evidence type="ECO:0000256" key="1">
    <source>
        <dbReference type="SAM" id="MobiDB-lite"/>
    </source>
</evidence>